<dbReference type="GO" id="GO:0045010">
    <property type="term" value="P:actin nucleation"/>
    <property type="evidence" value="ECO:0007669"/>
    <property type="project" value="InterPro"/>
</dbReference>
<evidence type="ECO:0000256" key="10">
    <source>
        <dbReference type="ARBA" id="ARBA00023136"/>
    </source>
</evidence>
<dbReference type="Gene3D" id="1.10.510.10">
    <property type="entry name" value="Transferase(Phosphotransferase) domain 1"/>
    <property type="match status" value="1"/>
</dbReference>
<proteinExistence type="inferred from homology"/>
<evidence type="ECO:0000256" key="9">
    <source>
        <dbReference type="ARBA" id="ARBA00022927"/>
    </source>
</evidence>
<dbReference type="GO" id="GO:0051295">
    <property type="term" value="P:establishment of meiotic spindle localization"/>
    <property type="evidence" value="ECO:0007669"/>
    <property type="project" value="TreeGrafter"/>
</dbReference>
<organism evidence="16 17">
    <name type="scientific">Dinothrombium tinctorium</name>
    <dbReference type="NCBI Taxonomy" id="1965070"/>
    <lineage>
        <taxon>Eukaryota</taxon>
        <taxon>Metazoa</taxon>
        <taxon>Ecdysozoa</taxon>
        <taxon>Arthropoda</taxon>
        <taxon>Chelicerata</taxon>
        <taxon>Arachnida</taxon>
        <taxon>Acari</taxon>
        <taxon>Acariformes</taxon>
        <taxon>Trombidiformes</taxon>
        <taxon>Prostigmata</taxon>
        <taxon>Anystina</taxon>
        <taxon>Parasitengona</taxon>
        <taxon>Trombidioidea</taxon>
        <taxon>Trombidiidae</taxon>
        <taxon>Dinothrombium</taxon>
    </lineage>
</organism>
<sequence length="345" mass="39840">MMDSRSDSCSQKVPKCCLDEDNCLNLVSILQAFNAPINEEQSWAICYQTIKCIQAADHKHQLCPISHPKYLFIHKDGTVHEKSIKAKDADRPIASSLSAVLYSFGVTLYQALDYGLSEDEERNLDPNLELLIEYLTFDESNDGYKKIEEDKDTKDEGIERDSSEDENDHALRTDKIIEKVIEELRKSTKVVLNDEKSPENFSLDDLRVADWARLWMQVICELRKGVKLKKVDLNVDISNKVEYELTPFEMLLDDIRSRRYKLKKVMVGGDIPQRVKKDAHELILEFIRSRPPLVPVSRRKLPTLPPKQQTPYEKLMQSIREYKKLKPTPTSSLKQSSHDFGKIVK</sequence>
<comment type="caution">
    <text evidence="16">The sequence shown here is derived from an EMBL/GenBank/DDBJ whole genome shotgun (WGS) entry which is preliminary data.</text>
</comment>
<keyword evidence="13" id="KW-0968">Cytoplasmic vesicle</keyword>
<dbReference type="GO" id="GO:0003779">
    <property type="term" value="F:actin binding"/>
    <property type="evidence" value="ECO:0007669"/>
    <property type="project" value="UniProtKB-KW"/>
</dbReference>
<evidence type="ECO:0000256" key="5">
    <source>
        <dbReference type="ARBA" id="ARBA00022448"/>
    </source>
</evidence>
<dbReference type="PROSITE" id="PS51377">
    <property type="entry name" value="KIND"/>
    <property type="match status" value="1"/>
</dbReference>
<dbReference type="GO" id="GO:0040038">
    <property type="term" value="P:polar body extrusion after meiotic divisions"/>
    <property type="evidence" value="ECO:0007669"/>
    <property type="project" value="TreeGrafter"/>
</dbReference>
<evidence type="ECO:0000313" key="17">
    <source>
        <dbReference type="Proteomes" id="UP000285301"/>
    </source>
</evidence>
<feature type="compositionally biased region" description="Basic and acidic residues" evidence="14">
    <location>
        <begin position="146"/>
        <end position="161"/>
    </location>
</feature>
<dbReference type="InterPro" id="IPR011019">
    <property type="entry name" value="KIND_dom"/>
</dbReference>
<feature type="domain" description="KIND" evidence="15">
    <location>
        <begin position="24"/>
        <end position="211"/>
    </location>
</feature>
<evidence type="ECO:0000256" key="4">
    <source>
        <dbReference type="ARBA" id="ARBA00010956"/>
    </source>
</evidence>
<reference evidence="16 17" key="1">
    <citation type="journal article" date="2018" name="Gigascience">
        <title>Genomes of trombidid mites reveal novel predicted allergens and laterally-transferred genes associated with secondary metabolism.</title>
        <authorList>
            <person name="Dong X."/>
            <person name="Chaisiri K."/>
            <person name="Xia D."/>
            <person name="Armstrong S.D."/>
            <person name="Fang Y."/>
            <person name="Donnelly M.J."/>
            <person name="Kadowaki T."/>
            <person name="McGarry J.W."/>
            <person name="Darby A.C."/>
            <person name="Makepeace B.L."/>
        </authorList>
    </citation>
    <scope>NUCLEOTIDE SEQUENCE [LARGE SCALE GENOMIC DNA]</scope>
    <source>
        <strain evidence="16">UoL-WK</strain>
    </source>
</reference>
<keyword evidence="6" id="KW-1003">Cell membrane</keyword>
<gene>
    <name evidence="16" type="ORF">B4U79_14704</name>
</gene>
<dbReference type="EMBL" id="NCKU01002963">
    <property type="protein sequence ID" value="RWS08449.1"/>
    <property type="molecule type" value="Genomic_DNA"/>
</dbReference>
<keyword evidence="10" id="KW-0472">Membrane</keyword>
<keyword evidence="11" id="KW-0009">Actin-binding</keyword>
<dbReference type="GO" id="GO:0005886">
    <property type="term" value="C:plasma membrane"/>
    <property type="evidence" value="ECO:0007669"/>
    <property type="project" value="UniProtKB-SubCell"/>
</dbReference>
<dbReference type="PANTHER" id="PTHR21345:SF3">
    <property type="entry name" value="PROTEIN SPIRE"/>
    <property type="match status" value="1"/>
</dbReference>
<keyword evidence="9" id="KW-0653">Protein transport</keyword>
<evidence type="ECO:0000256" key="11">
    <source>
        <dbReference type="ARBA" id="ARBA00023203"/>
    </source>
</evidence>
<dbReference type="OrthoDB" id="10043757at2759"/>
<dbReference type="PANTHER" id="PTHR21345">
    <property type="entry name" value="SPIRE"/>
    <property type="match status" value="1"/>
</dbReference>
<name>A0A3S3P5I1_9ACAR</name>
<dbReference type="GO" id="GO:0036089">
    <property type="term" value="P:cleavage furrow formation"/>
    <property type="evidence" value="ECO:0007669"/>
    <property type="project" value="TreeGrafter"/>
</dbReference>
<evidence type="ECO:0000256" key="3">
    <source>
        <dbReference type="ARBA" id="ARBA00004413"/>
    </source>
</evidence>
<comment type="subcellular location">
    <subcellularLocation>
        <location evidence="3">Cell membrane</location>
        <topology evidence="3">Peripheral membrane protein</topology>
        <orientation evidence="3">Cytoplasmic side</orientation>
    </subcellularLocation>
    <subcellularLocation>
        <location evidence="2">Cytoplasm</location>
        <location evidence="2">Cytoskeleton</location>
    </subcellularLocation>
    <subcellularLocation>
        <location evidence="1">Cytoplasmic vesicle membrane</location>
        <topology evidence="1">Peripheral membrane protein</topology>
        <orientation evidence="1">Cytoplasmic side</orientation>
    </subcellularLocation>
</comment>
<dbReference type="SMART" id="SM00750">
    <property type="entry name" value="KIND"/>
    <property type="match status" value="1"/>
</dbReference>
<evidence type="ECO:0000256" key="7">
    <source>
        <dbReference type="ARBA" id="ARBA00022490"/>
    </source>
</evidence>
<keyword evidence="12" id="KW-0206">Cytoskeleton</keyword>
<dbReference type="GO" id="GO:0030041">
    <property type="term" value="P:actin filament polymerization"/>
    <property type="evidence" value="ECO:0007669"/>
    <property type="project" value="TreeGrafter"/>
</dbReference>
<evidence type="ECO:0000256" key="2">
    <source>
        <dbReference type="ARBA" id="ARBA00004245"/>
    </source>
</evidence>
<evidence type="ECO:0000256" key="6">
    <source>
        <dbReference type="ARBA" id="ARBA00022475"/>
    </source>
</evidence>
<feature type="compositionally biased region" description="Basic and acidic residues" evidence="14">
    <location>
        <begin position="336"/>
        <end position="345"/>
    </location>
</feature>
<evidence type="ECO:0000256" key="1">
    <source>
        <dbReference type="ARBA" id="ARBA00004180"/>
    </source>
</evidence>
<evidence type="ECO:0000256" key="8">
    <source>
        <dbReference type="ARBA" id="ARBA00022737"/>
    </source>
</evidence>
<feature type="non-terminal residue" evidence="16">
    <location>
        <position position="345"/>
    </location>
</feature>
<dbReference type="GO" id="GO:0005938">
    <property type="term" value="C:cell cortex"/>
    <property type="evidence" value="ECO:0007669"/>
    <property type="project" value="TreeGrafter"/>
</dbReference>
<accession>A0A3S3P5I1</accession>
<dbReference type="GO" id="GO:0005856">
    <property type="term" value="C:cytoskeleton"/>
    <property type="evidence" value="ECO:0007669"/>
    <property type="project" value="UniProtKB-SubCell"/>
</dbReference>
<keyword evidence="17" id="KW-1185">Reference proteome</keyword>
<evidence type="ECO:0000256" key="12">
    <source>
        <dbReference type="ARBA" id="ARBA00023212"/>
    </source>
</evidence>
<dbReference type="GO" id="GO:0030659">
    <property type="term" value="C:cytoplasmic vesicle membrane"/>
    <property type="evidence" value="ECO:0007669"/>
    <property type="project" value="UniProtKB-SubCell"/>
</dbReference>
<keyword evidence="8" id="KW-0677">Repeat</keyword>
<evidence type="ECO:0000256" key="13">
    <source>
        <dbReference type="ARBA" id="ARBA00023329"/>
    </source>
</evidence>
<evidence type="ECO:0000256" key="14">
    <source>
        <dbReference type="SAM" id="MobiDB-lite"/>
    </source>
</evidence>
<dbReference type="STRING" id="1965070.A0A3S3P5I1"/>
<dbReference type="GO" id="GO:0008017">
    <property type="term" value="F:microtubule binding"/>
    <property type="evidence" value="ECO:0007669"/>
    <property type="project" value="TreeGrafter"/>
</dbReference>
<keyword evidence="5" id="KW-0813">Transport</keyword>
<dbReference type="GO" id="GO:0048193">
    <property type="term" value="P:Golgi vesicle transport"/>
    <property type="evidence" value="ECO:0007669"/>
    <property type="project" value="TreeGrafter"/>
</dbReference>
<evidence type="ECO:0000313" key="16">
    <source>
        <dbReference type="EMBL" id="RWS08449.1"/>
    </source>
</evidence>
<protein>
    <submittedName>
        <fullName evidence="16">Protein spire 1-like protein</fullName>
    </submittedName>
</protein>
<dbReference type="GO" id="GO:0015031">
    <property type="term" value="P:protein transport"/>
    <property type="evidence" value="ECO:0007669"/>
    <property type="project" value="UniProtKB-KW"/>
</dbReference>
<dbReference type="Proteomes" id="UP000285301">
    <property type="component" value="Unassembled WGS sequence"/>
</dbReference>
<dbReference type="GO" id="GO:0051639">
    <property type="term" value="P:actin filament network formation"/>
    <property type="evidence" value="ECO:0007669"/>
    <property type="project" value="TreeGrafter"/>
</dbReference>
<evidence type="ECO:0000259" key="15">
    <source>
        <dbReference type="PROSITE" id="PS51377"/>
    </source>
</evidence>
<dbReference type="Pfam" id="PF16474">
    <property type="entry name" value="KIND"/>
    <property type="match status" value="1"/>
</dbReference>
<dbReference type="AlphaFoldDB" id="A0A3S3P5I1"/>
<keyword evidence="7" id="KW-0963">Cytoplasm</keyword>
<comment type="similarity">
    <text evidence="4">Belongs to the spire family.</text>
</comment>
<dbReference type="InterPro" id="IPR029901">
    <property type="entry name" value="Spire"/>
</dbReference>
<feature type="region of interest" description="Disordered" evidence="14">
    <location>
        <begin position="324"/>
        <end position="345"/>
    </location>
</feature>
<feature type="region of interest" description="Disordered" evidence="14">
    <location>
        <begin position="146"/>
        <end position="169"/>
    </location>
</feature>